<reference evidence="1" key="1">
    <citation type="submission" date="2020-10" db="EMBL/GenBank/DDBJ databases">
        <authorList>
            <person name="Gilroy R."/>
        </authorList>
    </citation>
    <scope>NUCLEOTIDE SEQUENCE</scope>
    <source>
        <strain evidence="1">CHK195-11698</strain>
    </source>
</reference>
<evidence type="ECO:0000313" key="1">
    <source>
        <dbReference type="EMBL" id="HIU12683.1"/>
    </source>
</evidence>
<dbReference type="InterPro" id="IPR010368">
    <property type="entry name" value="Com_YlbF"/>
</dbReference>
<organism evidence="1 2">
    <name type="scientific">Candidatus Fimiplasma intestinipullorum</name>
    <dbReference type="NCBI Taxonomy" id="2840825"/>
    <lineage>
        <taxon>Bacteria</taxon>
        <taxon>Bacillati</taxon>
        <taxon>Bacillota</taxon>
        <taxon>Clostridia</taxon>
        <taxon>Eubacteriales</taxon>
        <taxon>Candidatus Fimiplasma</taxon>
    </lineage>
</organism>
<accession>A0A9D1HLC4</accession>
<dbReference type="Gene3D" id="1.20.1500.10">
    <property type="entry name" value="YheA/YmcA-like"/>
    <property type="match status" value="1"/>
</dbReference>
<gene>
    <name evidence="1" type="ORF">IAD15_01230</name>
</gene>
<dbReference type="Pfam" id="PF06133">
    <property type="entry name" value="Com_YlbF"/>
    <property type="match status" value="1"/>
</dbReference>
<comment type="caution">
    <text evidence="1">The sequence shown here is derived from an EMBL/GenBank/DDBJ whole genome shotgun (WGS) entry which is preliminary data.</text>
</comment>
<dbReference type="InterPro" id="IPR023378">
    <property type="entry name" value="YheA/YmcA-like_dom_sf"/>
</dbReference>
<name>A0A9D1HLC4_9FIRM</name>
<dbReference type="AlphaFoldDB" id="A0A9D1HLC4"/>
<sequence length="119" mass="13819">MIEEKIWQCVESLKEEDCYQDYLEASHALEQHAELLYEYKHQKEKYLEMKAYEKYQDLSSLRQQVLSLGKEVEALTDYQRYHQAKNALDVRLQALSDLIFDGLVQTNGGGNCAGHCGEI</sequence>
<proteinExistence type="predicted"/>
<dbReference type="Proteomes" id="UP000824175">
    <property type="component" value="Unassembled WGS sequence"/>
</dbReference>
<protein>
    <submittedName>
        <fullName evidence="1">YlbF family regulator</fullName>
    </submittedName>
</protein>
<dbReference type="SUPFAM" id="SSF158622">
    <property type="entry name" value="YheA/YmcA-like"/>
    <property type="match status" value="1"/>
</dbReference>
<evidence type="ECO:0000313" key="2">
    <source>
        <dbReference type="Proteomes" id="UP000824175"/>
    </source>
</evidence>
<reference evidence="1" key="2">
    <citation type="journal article" date="2021" name="PeerJ">
        <title>Extensive microbial diversity within the chicken gut microbiome revealed by metagenomics and culture.</title>
        <authorList>
            <person name="Gilroy R."/>
            <person name="Ravi A."/>
            <person name="Getino M."/>
            <person name="Pursley I."/>
            <person name="Horton D.L."/>
            <person name="Alikhan N.F."/>
            <person name="Baker D."/>
            <person name="Gharbi K."/>
            <person name="Hall N."/>
            <person name="Watson M."/>
            <person name="Adriaenssens E.M."/>
            <person name="Foster-Nyarko E."/>
            <person name="Jarju S."/>
            <person name="Secka A."/>
            <person name="Antonio M."/>
            <person name="Oren A."/>
            <person name="Chaudhuri R.R."/>
            <person name="La Ragione R."/>
            <person name="Hildebrand F."/>
            <person name="Pallen M.J."/>
        </authorList>
    </citation>
    <scope>NUCLEOTIDE SEQUENCE</scope>
    <source>
        <strain evidence="1">CHK195-11698</strain>
    </source>
</reference>
<dbReference type="EMBL" id="DVMJ01000008">
    <property type="protein sequence ID" value="HIU12683.1"/>
    <property type="molecule type" value="Genomic_DNA"/>
</dbReference>